<dbReference type="Proteomes" id="UP001320420">
    <property type="component" value="Unassembled WGS sequence"/>
</dbReference>
<feature type="compositionally biased region" description="Acidic residues" evidence="1">
    <location>
        <begin position="311"/>
        <end position="323"/>
    </location>
</feature>
<sequence length="335" mass="36396">MLVKELVDEFLAAQSLKILPQAPFGDAVNQFVIDDDRHAMEAFVSQSLEDQVQQMLSLKEKDDEDDEDLTSAMERYKNQLEKQFAVGNFKQAKRRKLKPKPDEWDSDLEGHWEDQPQALDVTGMDTTGRAAEPPSQPLKGRGRKPAAAAKAVRDEDEDEDMLDDSEEATPAPKPKGRGRAAATTTTKAKPAPAKKAPATKAPAKKAAAKTPAAKGRGGRKAQVFLDDSDEEEEEADVVMDDDDNEDDPPAPPPRRTTAASRTNSRAAPAASAGTARSQGTRGASAAAAPKPTRQTRLNFSQTTSQQKAVEISDDEISDEDDAFESMPTTRAGRRR</sequence>
<gene>
    <name evidence="2" type="primary">MRE11_1</name>
    <name evidence="2" type="ORF">SLS62_001683</name>
</gene>
<accession>A0AAN9V0S4</accession>
<evidence type="ECO:0000313" key="2">
    <source>
        <dbReference type="EMBL" id="KAK7756457.1"/>
    </source>
</evidence>
<feature type="region of interest" description="Disordered" evidence="1">
    <location>
        <begin position="91"/>
        <end position="335"/>
    </location>
</feature>
<proteinExistence type="predicted"/>
<feature type="compositionally biased region" description="Low complexity" evidence="1">
    <location>
        <begin position="179"/>
        <end position="201"/>
    </location>
</feature>
<feature type="compositionally biased region" description="Acidic residues" evidence="1">
    <location>
        <begin position="226"/>
        <end position="248"/>
    </location>
</feature>
<comment type="caution">
    <text evidence="2">The sequence shown here is derived from an EMBL/GenBank/DDBJ whole genome shotgun (WGS) entry which is preliminary data.</text>
</comment>
<reference evidence="2 3" key="1">
    <citation type="submission" date="2024-02" db="EMBL/GenBank/DDBJ databases">
        <title>De novo assembly and annotation of 12 fungi associated with fruit tree decline syndrome in Ontario, Canada.</title>
        <authorList>
            <person name="Sulman M."/>
            <person name="Ellouze W."/>
            <person name="Ilyukhin E."/>
        </authorList>
    </citation>
    <scope>NUCLEOTIDE SEQUENCE [LARGE SCALE GENOMIC DNA]</scope>
    <source>
        <strain evidence="2 3">M11/M66-122</strain>
    </source>
</reference>
<evidence type="ECO:0000313" key="3">
    <source>
        <dbReference type="Proteomes" id="UP001320420"/>
    </source>
</evidence>
<keyword evidence="3" id="KW-1185">Reference proteome</keyword>
<feature type="compositionally biased region" description="Basic and acidic residues" evidence="1">
    <location>
        <begin position="99"/>
        <end position="114"/>
    </location>
</feature>
<name>A0AAN9V0S4_9PEZI</name>
<evidence type="ECO:0000256" key="1">
    <source>
        <dbReference type="SAM" id="MobiDB-lite"/>
    </source>
</evidence>
<protein>
    <submittedName>
        <fullName evidence="2">Meiotic recombination</fullName>
    </submittedName>
</protein>
<organism evidence="2 3">
    <name type="scientific">Diatrype stigma</name>
    <dbReference type="NCBI Taxonomy" id="117547"/>
    <lineage>
        <taxon>Eukaryota</taxon>
        <taxon>Fungi</taxon>
        <taxon>Dikarya</taxon>
        <taxon>Ascomycota</taxon>
        <taxon>Pezizomycotina</taxon>
        <taxon>Sordariomycetes</taxon>
        <taxon>Xylariomycetidae</taxon>
        <taxon>Xylariales</taxon>
        <taxon>Diatrypaceae</taxon>
        <taxon>Diatrype</taxon>
    </lineage>
</organism>
<feature type="compositionally biased region" description="Polar residues" evidence="1">
    <location>
        <begin position="292"/>
        <end position="307"/>
    </location>
</feature>
<feature type="compositionally biased region" description="Low complexity" evidence="1">
    <location>
        <begin position="255"/>
        <end position="277"/>
    </location>
</feature>
<feature type="compositionally biased region" description="Acidic residues" evidence="1">
    <location>
        <begin position="154"/>
        <end position="167"/>
    </location>
</feature>
<dbReference type="EMBL" id="JAKJXP020000007">
    <property type="protein sequence ID" value="KAK7756457.1"/>
    <property type="molecule type" value="Genomic_DNA"/>
</dbReference>
<dbReference type="AlphaFoldDB" id="A0AAN9V0S4"/>